<dbReference type="PANTHER" id="PTHR39601">
    <property type="entry name" value="CHORIOGENIN HMINOR"/>
    <property type="match status" value="1"/>
</dbReference>
<organism evidence="3 4">
    <name type="scientific">Lachnellula arida</name>
    <dbReference type="NCBI Taxonomy" id="1316785"/>
    <lineage>
        <taxon>Eukaryota</taxon>
        <taxon>Fungi</taxon>
        <taxon>Dikarya</taxon>
        <taxon>Ascomycota</taxon>
        <taxon>Pezizomycotina</taxon>
        <taxon>Leotiomycetes</taxon>
        <taxon>Helotiales</taxon>
        <taxon>Lachnaceae</taxon>
        <taxon>Lachnellula</taxon>
    </lineage>
</organism>
<feature type="region of interest" description="Disordered" evidence="1">
    <location>
        <begin position="683"/>
        <end position="758"/>
    </location>
</feature>
<evidence type="ECO:0000313" key="3">
    <source>
        <dbReference type="EMBL" id="TVY21904.1"/>
    </source>
</evidence>
<sequence length="758" mass="84671">MDISMNMALTLARPQPLSKPLSLTTSEPHSMERLESVPSQFPLYKGVSERPLGWKRSSRTPALPSRNTTNIKRWNGTARTSTDWDGLRKDPELYHPEGNCSVHLYGRGQSRRGPAFKFPVQALVKAHCQPLIHQFSAETPEESSSLSGSSNGDGDLTRATSELYIPAPSTAETGQAFLYHLATRNLFAWIFGKPLVGIHLGGALVGLLNSLNEFRSEGEDNLQAIIDYMDEEGYADISNQPDHALAILFFAEHFQFKDLWIDAFAHCVGMNEKLITRPGFEHISRNSRALITRSRLEMDIRLNHCGITLGTFLEDDLSNAHLGLPTGERAHLDKFRSFLQSYLVAKLGYYPPSCDTKTSSFSKSIYCEMCSEFQSLYNFLVDTSITSSDPMPLSQQGDLCVLKSVQSFDQRNKYEPLLHPVPLLPETQDIEASKPPINQRFTWNSKADKMKPDGRLVAFADLCKATNRRNLALYDCSLVQEYCDFEKDCIFSPSKTDKNDKLSQTEARKVRWILIYTMLQTLLSATKVPEQVRNSHEVSYNLCILTAACPPWKEERPVESSLQTQAKQTEEDFVAQIRAANESKLENSTKQDTGYAAIIEGPQLSRVKSESILNVSFRKGHVRKAFSSLGTMPGLHHPRTNHASYQKIFVQGYGNGTNITAAPPTEEVSKNSLDSASSFAEDISSRWSESSDERKEPASPTTSIASDHSRRDSTGSFSTRKSISEKLNQPRSTLGFRKKPSTNYSISVVGGSKYSPKL</sequence>
<evidence type="ECO:0000256" key="1">
    <source>
        <dbReference type="SAM" id="MobiDB-lite"/>
    </source>
</evidence>
<feature type="domain" description="DUF8004" evidence="2">
    <location>
        <begin position="223"/>
        <end position="314"/>
    </location>
</feature>
<gene>
    <name evidence="3" type="ORF">LARI1_G000381</name>
</gene>
<evidence type="ECO:0000313" key="4">
    <source>
        <dbReference type="Proteomes" id="UP000469559"/>
    </source>
</evidence>
<reference evidence="3 4" key="1">
    <citation type="submission" date="2018-05" db="EMBL/GenBank/DDBJ databases">
        <title>Whole genome sequencing for identification of molecular markers to develop diagnostic detection tools for the regulated plant pathogen Lachnellula willkommii.</title>
        <authorList>
            <person name="Giroux E."/>
            <person name="Bilodeau G."/>
        </authorList>
    </citation>
    <scope>NUCLEOTIDE SEQUENCE [LARGE SCALE GENOMIC DNA]</scope>
    <source>
        <strain evidence="3 4">CBS 203.66</strain>
    </source>
</reference>
<proteinExistence type="predicted"/>
<dbReference type="OrthoDB" id="4114825at2759"/>
<dbReference type="InterPro" id="IPR058317">
    <property type="entry name" value="DUF8004"/>
</dbReference>
<feature type="compositionally biased region" description="Polar residues" evidence="1">
    <location>
        <begin position="714"/>
        <end position="732"/>
    </location>
</feature>
<accession>A0A8T9BP79</accession>
<evidence type="ECO:0000259" key="2">
    <source>
        <dbReference type="Pfam" id="PF26013"/>
    </source>
</evidence>
<dbReference type="Pfam" id="PF26013">
    <property type="entry name" value="DUF8004"/>
    <property type="match status" value="1"/>
</dbReference>
<dbReference type="EMBL" id="QGMF01000003">
    <property type="protein sequence ID" value="TVY21904.1"/>
    <property type="molecule type" value="Genomic_DNA"/>
</dbReference>
<dbReference type="Proteomes" id="UP000469559">
    <property type="component" value="Unassembled WGS sequence"/>
</dbReference>
<dbReference type="AlphaFoldDB" id="A0A8T9BP79"/>
<keyword evidence="4" id="KW-1185">Reference proteome</keyword>
<comment type="caution">
    <text evidence="3">The sequence shown here is derived from an EMBL/GenBank/DDBJ whole genome shotgun (WGS) entry which is preliminary data.</text>
</comment>
<protein>
    <recommendedName>
        <fullName evidence="2">DUF8004 domain-containing protein</fullName>
    </recommendedName>
</protein>
<name>A0A8T9BP79_9HELO</name>
<dbReference type="PANTHER" id="PTHR39601:SF1">
    <property type="entry name" value="CHORIOGENIN HMINOR"/>
    <property type="match status" value="1"/>
</dbReference>